<dbReference type="EMBL" id="LN899821">
    <property type="protein sequence ID" value="CUV19438.1"/>
    <property type="molecule type" value="Genomic_DNA"/>
</dbReference>
<evidence type="ECO:0000313" key="2">
    <source>
        <dbReference type="EMBL" id="CUV19438.1"/>
    </source>
</evidence>
<protein>
    <submittedName>
        <fullName evidence="1">Aldose 1-epimerase</fullName>
    </submittedName>
</protein>
<dbReference type="InterPro" id="IPR014718">
    <property type="entry name" value="GH-type_carb-bd"/>
</dbReference>
<dbReference type="InterPro" id="IPR011013">
    <property type="entry name" value="Gal_mutarotase_sf_dom"/>
</dbReference>
<dbReference type="SUPFAM" id="SSF74650">
    <property type="entry name" value="Galactose mutarotase-like"/>
    <property type="match status" value="1"/>
</dbReference>
<dbReference type="Proteomes" id="UP000262427">
    <property type="component" value="Chromosome CM"/>
</dbReference>
<proteinExistence type="predicted"/>
<dbReference type="EMBL" id="LN899824">
    <property type="protein sequence ID" value="CUV26808.1"/>
    <property type="molecule type" value="Genomic_DNA"/>
</dbReference>
<dbReference type="GO" id="GO:0005975">
    <property type="term" value="P:carbohydrate metabolic process"/>
    <property type="evidence" value="ECO:0007669"/>
    <property type="project" value="InterPro"/>
</dbReference>
<dbReference type="EMBL" id="CP025741">
    <property type="protein sequence ID" value="AYA47032.1"/>
    <property type="molecule type" value="Genomic_DNA"/>
</dbReference>
<reference evidence="1" key="2">
    <citation type="submission" date="2018-01" db="EMBL/GenBank/DDBJ databases">
        <title>Ralstonia pseudosolanacearum P824 infects blueberry.</title>
        <authorList>
            <person name="Bocsanczy A.M."/>
            <person name="Norman D.J."/>
        </authorList>
    </citation>
    <scope>NUCLEOTIDE SEQUENCE</scope>
    <source>
        <strain evidence="1">P824</strain>
    </source>
</reference>
<dbReference type="InterPro" id="IPR008183">
    <property type="entry name" value="Aldose_1/G6P_1-epimerase"/>
</dbReference>
<reference evidence="3" key="1">
    <citation type="submission" date="2015-10" db="EMBL/GenBank/DDBJ databases">
        <authorList>
            <person name="Gilbert D.G."/>
        </authorList>
    </citation>
    <scope>NUCLEOTIDE SEQUENCE</scope>
    <source>
        <strain evidence="3">Phyl III-seqv23</strain>
    </source>
</reference>
<accession>A0A0S4UX34</accession>
<evidence type="ECO:0000313" key="3">
    <source>
        <dbReference type="EMBL" id="CUV26808.1"/>
    </source>
</evidence>
<dbReference type="GO" id="GO:0016853">
    <property type="term" value="F:isomerase activity"/>
    <property type="evidence" value="ECO:0007669"/>
    <property type="project" value="InterPro"/>
</dbReference>
<evidence type="ECO:0000313" key="1">
    <source>
        <dbReference type="EMBL" id="AYA47032.1"/>
    </source>
</evidence>
<reference evidence="4" key="3">
    <citation type="submission" date="2018-01" db="EMBL/GenBank/DDBJ databases">
        <title>Raltonia solanacearum P824 infects blueberry.</title>
        <authorList>
            <person name="Bocsanczy A.M."/>
            <person name="Norman D.J."/>
        </authorList>
    </citation>
    <scope>NUCLEOTIDE SEQUENCE [LARGE SCALE GENOMIC DNA]</scope>
    <source>
        <strain evidence="4">P824</strain>
    </source>
</reference>
<dbReference type="AlphaFoldDB" id="A0A0S4UX34"/>
<gene>
    <name evidence="2" type="ORF">PSS4_v1_1030006</name>
    <name evidence="1" type="ORF">RSP824_11345</name>
    <name evidence="3" type="ORF">RUN1985_v1_10006</name>
</gene>
<dbReference type="Pfam" id="PF01263">
    <property type="entry name" value="Aldose_epim"/>
    <property type="match status" value="1"/>
</dbReference>
<sequence length="328" mass="35042">MRVESMNASLSGAAERSAPAGRWLAPGPVHTLRAGTLTMDIAPAAGGRIAALASVDADGRRTDWLAPMPASCLRDGFDGLAWPKAGCYPLLPFSNRIRGGRFQWAGREVCLAPHPGQAHAMHGVAHARAWQVDALSASSAELSLRYVPVAEGWPWPFVATQRLALTPEGLYAEMSLRNAGDTPMPAGGGFHPYFARTPGMRVRFEAETVWPMDADEVATGRRPVGEREAFGDARPLPEDSFSVYYSGWRQLAEVRHASGAVLTLRADDPLDHCILHAPGGAGYFCLEPVSHVADAINLSAQGWDGTGLRVLAPGAALHLRMRLLLAAA</sequence>
<dbReference type="CDD" id="cd09021">
    <property type="entry name" value="Aldose_epim_Ec_YphB"/>
    <property type="match status" value="1"/>
</dbReference>
<evidence type="ECO:0000313" key="4">
    <source>
        <dbReference type="Proteomes" id="UP000262427"/>
    </source>
</evidence>
<organism evidence="3">
    <name type="scientific">Ralstonia solanacearum</name>
    <name type="common">Pseudomonas solanacearum</name>
    <dbReference type="NCBI Taxonomy" id="305"/>
    <lineage>
        <taxon>Bacteria</taxon>
        <taxon>Pseudomonadati</taxon>
        <taxon>Pseudomonadota</taxon>
        <taxon>Betaproteobacteria</taxon>
        <taxon>Burkholderiales</taxon>
        <taxon>Burkholderiaceae</taxon>
        <taxon>Ralstonia</taxon>
        <taxon>Ralstonia solanacearum species complex</taxon>
    </lineage>
</organism>
<dbReference type="Gene3D" id="2.70.98.10">
    <property type="match status" value="1"/>
</dbReference>
<dbReference type="GO" id="GO:0030246">
    <property type="term" value="F:carbohydrate binding"/>
    <property type="evidence" value="ECO:0007669"/>
    <property type="project" value="InterPro"/>
</dbReference>
<name>A0A0S4UX34_RALSL</name>